<proteinExistence type="predicted"/>
<evidence type="ECO:0000313" key="6">
    <source>
        <dbReference type="Proteomes" id="UP000467840"/>
    </source>
</evidence>
<feature type="compositionally biased region" description="Low complexity" evidence="3">
    <location>
        <begin position="307"/>
        <end position="317"/>
    </location>
</feature>
<feature type="region of interest" description="Disordered" evidence="3">
    <location>
        <begin position="296"/>
        <end position="323"/>
    </location>
</feature>
<keyword evidence="1 2" id="KW-0175">Coiled coil</keyword>
<feature type="compositionally biased region" description="Basic and acidic residues" evidence="3">
    <location>
        <begin position="51"/>
        <end position="69"/>
    </location>
</feature>
<feature type="signal peptide" evidence="4">
    <location>
        <begin position="1"/>
        <end position="17"/>
    </location>
</feature>
<dbReference type="GO" id="GO:0072699">
    <property type="term" value="P:protein localization to cortical microtubule cytoskeleton"/>
    <property type="evidence" value="ECO:0007669"/>
    <property type="project" value="TreeGrafter"/>
</dbReference>
<evidence type="ECO:0000313" key="5">
    <source>
        <dbReference type="EMBL" id="KAF2321444.1"/>
    </source>
</evidence>
<dbReference type="InterPro" id="IPR040265">
    <property type="entry name" value="CHUP1/IPGA1-like"/>
</dbReference>
<dbReference type="GO" id="GO:0055028">
    <property type="term" value="C:cortical microtubule"/>
    <property type="evidence" value="ECO:0007669"/>
    <property type="project" value="TreeGrafter"/>
</dbReference>
<dbReference type="PANTHER" id="PTHR31342">
    <property type="entry name" value="PROTEIN CHUP1, CHLOROPLASTIC"/>
    <property type="match status" value="1"/>
</dbReference>
<reference evidence="5 6" key="1">
    <citation type="journal article" date="2020" name="Mol. Plant">
        <title>The Chromosome-Based Rubber Tree Genome Provides New Insights into Spurge Genome Evolution and Rubber Biosynthesis.</title>
        <authorList>
            <person name="Liu J."/>
            <person name="Shi C."/>
            <person name="Shi C.C."/>
            <person name="Li W."/>
            <person name="Zhang Q.J."/>
            <person name="Zhang Y."/>
            <person name="Li K."/>
            <person name="Lu H.F."/>
            <person name="Shi C."/>
            <person name="Zhu S.T."/>
            <person name="Xiao Z.Y."/>
            <person name="Nan H."/>
            <person name="Yue Y."/>
            <person name="Zhu X.G."/>
            <person name="Wu Y."/>
            <person name="Hong X.N."/>
            <person name="Fan G.Y."/>
            <person name="Tong Y."/>
            <person name="Zhang D."/>
            <person name="Mao C.L."/>
            <person name="Liu Y.L."/>
            <person name="Hao S.J."/>
            <person name="Liu W.Q."/>
            <person name="Lv M.Q."/>
            <person name="Zhang H.B."/>
            <person name="Liu Y."/>
            <person name="Hu-Tang G.R."/>
            <person name="Wang J.P."/>
            <person name="Wang J.H."/>
            <person name="Sun Y.H."/>
            <person name="Ni S.B."/>
            <person name="Chen W.B."/>
            <person name="Zhang X.C."/>
            <person name="Jiao Y.N."/>
            <person name="Eichler E.E."/>
            <person name="Li G.H."/>
            <person name="Liu X."/>
            <person name="Gao L.Z."/>
        </authorList>
    </citation>
    <scope>NUCLEOTIDE SEQUENCE [LARGE SCALE GENOMIC DNA]</scope>
    <source>
        <strain evidence="6">cv. GT1</strain>
        <tissue evidence="5">Leaf</tissue>
    </source>
</reference>
<dbReference type="AlphaFoldDB" id="A0A6A6N7X5"/>
<dbReference type="Proteomes" id="UP000467840">
    <property type="component" value="Chromosome 10"/>
</dbReference>
<keyword evidence="6" id="KW-1185">Reference proteome</keyword>
<keyword evidence="4" id="KW-0732">Signal</keyword>
<evidence type="ECO:0000256" key="4">
    <source>
        <dbReference type="SAM" id="SignalP"/>
    </source>
</evidence>
<evidence type="ECO:0000256" key="2">
    <source>
        <dbReference type="SAM" id="Coils"/>
    </source>
</evidence>
<dbReference type="PANTHER" id="PTHR31342:SF35">
    <property type="entry name" value="PROTEIN CHUP1, CHLOROPLASTIC-LIKE"/>
    <property type="match status" value="1"/>
</dbReference>
<evidence type="ECO:0008006" key="7">
    <source>
        <dbReference type="Google" id="ProtNLM"/>
    </source>
</evidence>
<organism evidence="5 6">
    <name type="scientific">Hevea brasiliensis</name>
    <name type="common">Para rubber tree</name>
    <name type="synonym">Siphonia brasiliensis</name>
    <dbReference type="NCBI Taxonomy" id="3981"/>
    <lineage>
        <taxon>Eukaryota</taxon>
        <taxon>Viridiplantae</taxon>
        <taxon>Streptophyta</taxon>
        <taxon>Embryophyta</taxon>
        <taxon>Tracheophyta</taxon>
        <taxon>Spermatophyta</taxon>
        <taxon>Magnoliopsida</taxon>
        <taxon>eudicotyledons</taxon>
        <taxon>Gunneridae</taxon>
        <taxon>Pentapetalae</taxon>
        <taxon>rosids</taxon>
        <taxon>fabids</taxon>
        <taxon>Malpighiales</taxon>
        <taxon>Euphorbiaceae</taxon>
        <taxon>Crotonoideae</taxon>
        <taxon>Micrandreae</taxon>
        <taxon>Hevea</taxon>
    </lineage>
</organism>
<feature type="region of interest" description="Disordered" evidence="3">
    <location>
        <begin position="51"/>
        <end position="77"/>
    </location>
</feature>
<sequence>MIVRLGFLVGASIAAYAVKQLNVQTSRSSTGRFRPSENAEASLEQYRLKGKDKEQFAYSDDSLKEKDGKEEEEEEEEEVKLISSVFNQARGVAPGMEDEDILPEFVDLLSGEIEYPLPSDKIDKADKKRVMKWRWQIMQVNWNAKEEEAIKKDAEVEKKLKAVKELEVEVVELRRKNKELQHEKRELTVKLDAAQAKIAAISNMTESEMVANTREEVNNLRHVNEDLLKQVEGLQINRFSEVEEVVYLRWVNACLRYELRNYQAPPGKISARDLSKSLSPKSQEKAKQLMLDYAGSERGQGDTDLESSFSHPSSPGSEDFDNASIDSSTSRYGSLSKKPSLIQKIKKWGKSKDDLSSFITIQIPFWRFSKQDKHKPPTKGSIGSLNVEKCW</sequence>
<name>A0A6A6N7X5_HEVBR</name>
<accession>A0A6A6N7X5</accession>
<protein>
    <recommendedName>
        <fullName evidence="7">Protein CHUP1, chloroplastic</fullName>
    </recommendedName>
</protein>
<feature type="coiled-coil region" evidence="2">
    <location>
        <begin position="156"/>
        <end position="237"/>
    </location>
</feature>
<comment type="caution">
    <text evidence="5">The sequence shown here is derived from an EMBL/GenBank/DDBJ whole genome shotgun (WGS) entry which is preliminary data.</text>
</comment>
<evidence type="ECO:0000256" key="3">
    <source>
        <dbReference type="SAM" id="MobiDB-lite"/>
    </source>
</evidence>
<evidence type="ECO:0000256" key="1">
    <source>
        <dbReference type="ARBA" id="ARBA00023054"/>
    </source>
</evidence>
<feature type="chain" id="PRO_5025420806" description="Protein CHUP1, chloroplastic" evidence="4">
    <location>
        <begin position="18"/>
        <end position="391"/>
    </location>
</feature>
<dbReference type="EMBL" id="JAAGAX010000003">
    <property type="protein sequence ID" value="KAF2321444.1"/>
    <property type="molecule type" value="Genomic_DNA"/>
</dbReference>
<gene>
    <name evidence="5" type="ORF">GH714_041038</name>
</gene>